<proteinExistence type="predicted"/>
<evidence type="ECO:0000313" key="1">
    <source>
        <dbReference type="EMBL" id="CCH52627.1"/>
    </source>
</evidence>
<keyword evidence="2" id="KW-1185">Reference proteome</keyword>
<sequence length="37" mass="4362">MMNQLNNYVIQEMFNRLDVREHSGAILKINLLSKKTV</sequence>
<dbReference type="AlphaFoldDB" id="I2GFF2"/>
<accession>I2GFF2</accession>
<evidence type="ECO:0000313" key="2">
    <source>
        <dbReference type="Proteomes" id="UP000009309"/>
    </source>
</evidence>
<organism evidence="1 2">
    <name type="scientific">Fibrisoma limi BUZ 3</name>
    <dbReference type="NCBI Taxonomy" id="1185876"/>
    <lineage>
        <taxon>Bacteria</taxon>
        <taxon>Pseudomonadati</taxon>
        <taxon>Bacteroidota</taxon>
        <taxon>Cytophagia</taxon>
        <taxon>Cytophagales</taxon>
        <taxon>Spirosomataceae</taxon>
        <taxon>Fibrisoma</taxon>
    </lineage>
</organism>
<reference evidence="1 2" key="1">
    <citation type="journal article" date="2012" name="J. Bacteriol.">
        <title>Genome Sequence of the Filamentous Bacterium Fibrisoma limi BUZ 3T.</title>
        <authorList>
            <person name="Filippini M."/>
            <person name="Qi W."/>
            <person name="Jaenicke S."/>
            <person name="Goesmann A."/>
            <person name="Smits T.H."/>
            <person name="Bagheri H.C."/>
        </authorList>
    </citation>
    <scope>NUCLEOTIDE SEQUENCE [LARGE SCALE GENOMIC DNA]</scope>
    <source>
        <strain evidence="2">BUZ 3T</strain>
    </source>
</reference>
<dbReference type="Proteomes" id="UP000009309">
    <property type="component" value="Unassembled WGS sequence"/>
</dbReference>
<gene>
    <name evidence="1" type="ORF">BN8_01641</name>
</gene>
<dbReference type="EMBL" id="CAIT01000005">
    <property type="protein sequence ID" value="CCH52627.1"/>
    <property type="molecule type" value="Genomic_DNA"/>
</dbReference>
<comment type="caution">
    <text evidence="1">The sequence shown here is derived from an EMBL/GenBank/DDBJ whole genome shotgun (WGS) entry which is preliminary data.</text>
</comment>
<protein>
    <submittedName>
        <fullName evidence="1">Uncharacterized protein</fullName>
    </submittedName>
</protein>
<name>I2GFF2_9BACT</name>